<name>A0A368VHE9_9BACL</name>
<reference evidence="2 3" key="1">
    <citation type="submission" date="2018-07" db="EMBL/GenBank/DDBJ databases">
        <title>Genomic Encyclopedia of Type Strains, Phase III (KMG-III): the genomes of soil and plant-associated and newly described type strains.</title>
        <authorList>
            <person name="Whitman W."/>
        </authorList>
    </citation>
    <scope>NUCLEOTIDE SEQUENCE [LARGE SCALE GENOMIC DNA]</scope>
    <source>
        <strain evidence="2 3">CECT 7506</strain>
    </source>
</reference>
<keyword evidence="1" id="KW-0472">Membrane</keyword>
<dbReference type="Proteomes" id="UP000252415">
    <property type="component" value="Unassembled WGS sequence"/>
</dbReference>
<organism evidence="2 3">
    <name type="scientific">Paenibacillus prosopidis</name>
    <dbReference type="NCBI Taxonomy" id="630520"/>
    <lineage>
        <taxon>Bacteria</taxon>
        <taxon>Bacillati</taxon>
        <taxon>Bacillota</taxon>
        <taxon>Bacilli</taxon>
        <taxon>Bacillales</taxon>
        <taxon>Paenibacillaceae</taxon>
        <taxon>Paenibacillus</taxon>
    </lineage>
</organism>
<keyword evidence="3" id="KW-1185">Reference proteome</keyword>
<evidence type="ECO:0000256" key="1">
    <source>
        <dbReference type="SAM" id="Phobius"/>
    </source>
</evidence>
<protein>
    <submittedName>
        <fullName evidence="2">Uncharacterized protein</fullName>
    </submittedName>
</protein>
<dbReference type="EMBL" id="QPJD01000044">
    <property type="protein sequence ID" value="RCW40070.1"/>
    <property type="molecule type" value="Genomic_DNA"/>
</dbReference>
<evidence type="ECO:0000313" key="3">
    <source>
        <dbReference type="Proteomes" id="UP000252415"/>
    </source>
</evidence>
<feature type="transmembrane region" description="Helical" evidence="1">
    <location>
        <begin position="6"/>
        <end position="25"/>
    </location>
</feature>
<comment type="caution">
    <text evidence="2">The sequence shown here is derived from an EMBL/GenBank/DDBJ whole genome shotgun (WGS) entry which is preliminary data.</text>
</comment>
<keyword evidence="1" id="KW-1133">Transmembrane helix</keyword>
<proteinExistence type="predicted"/>
<accession>A0A368VHE9</accession>
<sequence>MVNWPVVILFLLFPIYVVFRLETIVRKLAKIERWQRDQKRNDIKNTMLG</sequence>
<gene>
    <name evidence="2" type="ORF">DFP97_1442</name>
</gene>
<keyword evidence="1" id="KW-0812">Transmembrane</keyword>
<evidence type="ECO:0000313" key="2">
    <source>
        <dbReference type="EMBL" id="RCW40070.1"/>
    </source>
</evidence>
<dbReference type="AlphaFoldDB" id="A0A368VHE9"/>